<keyword evidence="15" id="KW-1185">Reference proteome</keyword>
<keyword evidence="2" id="KW-0963">Cytoplasm</keyword>
<dbReference type="GO" id="GO:0005634">
    <property type="term" value="C:nucleus"/>
    <property type="evidence" value="ECO:0007669"/>
    <property type="project" value="TreeGrafter"/>
</dbReference>
<dbReference type="Gene3D" id="3.40.850.10">
    <property type="entry name" value="Kinesin motor domain"/>
    <property type="match status" value="2"/>
</dbReference>
<dbReference type="PRINTS" id="PR00380">
    <property type="entry name" value="KINESINHEAVY"/>
</dbReference>
<organism evidence="14 15">
    <name type="scientific">Patella caerulea</name>
    <name type="common">Rayed Mediterranean limpet</name>
    <dbReference type="NCBI Taxonomy" id="87958"/>
    <lineage>
        <taxon>Eukaryota</taxon>
        <taxon>Metazoa</taxon>
        <taxon>Spiralia</taxon>
        <taxon>Lophotrochozoa</taxon>
        <taxon>Mollusca</taxon>
        <taxon>Gastropoda</taxon>
        <taxon>Patellogastropoda</taxon>
        <taxon>Patelloidea</taxon>
        <taxon>Patellidae</taxon>
        <taxon>Patella</taxon>
    </lineage>
</organism>
<feature type="region of interest" description="Disordered" evidence="12">
    <location>
        <begin position="240"/>
        <end position="262"/>
    </location>
</feature>
<dbReference type="GO" id="GO:0090307">
    <property type="term" value="P:mitotic spindle assembly"/>
    <property type="evidence" value="ECO:0007669"/>
    <property type="project" value="TreeGrafter"/>
</dbReference>
<keyword evidence="5 10" id="KW-0547">Nucleotide-binding</keyword>
<dbReference type="PROSITE" id="PS50067">
    <property type="entry name" value="KINESIN_MOTOR_2"/>
    <property type="match status" value="1"/>
</dbReference>
<keyword evidence="6 10" id="KW-0067">ATP-binding</keyword>
<evidence type="ECO:0000256" key="2">
    <source>
        <dbReference type="ARBA" id="ARBA00022490"/>
    </source>
</evidence>
<dbReference type="PANTHER" id="PTHR47970">
    <property type="entry name" value="KINESIN-LIKE PROTEIN KIF11"/>
    <property type="match status" value="1"/>
</dbReference>
<evidence type="ECO:0000259" key="13">
    <source>
        <dbReference type="PROSITE" id="PS50067"/>
    </source>
</evidence>
<dbReference type="GO" id="GO:0008574">
    <property type="term" value="F:plus-end-directed microtubule motor activity"/>
    <property type="evidence" value="ECO:0007669"/>
    <property type="project" value="TreeGrafter"/>
</dbReference>
<evidence type="ECO:0000313" key="15">
    <source>
        <dbReference type="Proteomes" id="UP001347796"/>
    </source>
</evidence>
<proteinExistence type="inferred from homology"/>
<dbReference type="GO" id="GO:0072686">
    <property type="term" value="C:mitotic spindle"/>
    <property type="evidence" value="ECO:0007669"/>
    <property type="project" value="TreeGrafter"/>
</dbReference>
<comment type="caution">
    <text evidence="14">The sequence shown here is derived from an EMBL/GenBank/DDBJ whole genome shotgun (WGS) entry which is preliminary data.</text>
</comment>
<evidence type="ECO:0000256" key="10">
    <source>
        <dbReference type="PROSITE-ProRule" id="PRU00283"/>
    </source>
</evidence>
<reference evidence="14 15" key="1">
    <citation type="submission" date="2024-01" db="EMBL/GenBank/DDBJ databases">
        <title>The genome of the rayed Mediterranean limpet Patella caerulea (Linnaeus, 1758).</title>
        <authorList>
            <person name="Anh-Thu Weber A."/>
            <person name="Halstead-Nussloch G."/>
        </authorList>
    </citation>
    <scope>NUCLEOTIDE SEQUENCE [LARGE SCALE GENOMIC DNA]</scope>
    <source>
        <strain evidence="14">AATW-2023a</strain>
        <tissue evidence="14">Whole specimen</tissue>
    </source>
</reference>
<dbReference type="InterPro" id="IPR019821">
    <property type="entry name" value="Kinesin_motor_CS"/>
</dbReference>
<dbReference type="SUPFAM" id="SSF52540">
    <property type="entry name" value="P-loop containing nucleoside triphosphate hydrolases"/>
    <property type="match status" value="1"/>
</dbReference>
<comment type="similarity">
    <text evidence="10">Belongs to the TRAFAC class myosin-kinesin ATPase superfamily. Kinesin family.</text>
</comment>
<evidence type="ECO:0000256" key="8">
    <source>
        <dbReference type="ARBA" id="ARBA00023175"/>
    </source>
</evidence>
<gene>
    <name evidence="14" type="ORF">SNE40_013478</name>
</gene>
<evidence type="ECO:0000256" key="4">
    <source>
        <dbReference type="ARBA" id="ARBA00022701"/>
    </source>
</evidence>
<feature type="domain" description="Kinesin motor" evidence="13">
    <location>
        <begin position="55"/>
        <end position="506"/>
    </location>
</feature>
<dbReference type="Pfam" id="PF00225">
    <property type="entry name" value="Kinesin"/>
    <property type="match status" value="1"/>
</dbReference>
<keyword evidence="4" id="KW-0493">Microtubule</keyword>
<dbReference type="AlphaFoldDB" id="A0AAN8JIB9"/>
<feature type="binding site" evidence="10">
    <location>
        <begin position="151"/>
        <end position="158"/>
    </location>
    <ligand>
        <name>ATP</name>
        <dbReference type="ChEBI" id="CHEBI:30616"/>
    </ligand>
</feature>
<dbReference type="GO" id="GO:0007018">
    <property type="term" value="P:microtubule-based movement"/>
    <property type="evidence" value="ECO:0007669"/>
    <property type="project" value="InterPro"/>
</dbReference>
<feature type="compositionally biased region" description="Basic residues" evidence="12">
    <location>
        <begin position="995"/>
        <end position="1008"/>
    </location>
</feature>
<dbReference type="Proteomes" id="UP001347796">
    <property type="component" value="Unassembled WGS sequence"/>
</dbReference>
<keyword evidence="3" id="KW-0597">Phosphoprotein</keyword>
<name>A0AAN8JIB9_PATCE</name>
<dbReference type="GO" id="GO:0051231">
    <property type="term" value="P:spindle elongation"/>
    <property type="evidence" value="ECO:0007669"/>
    <property type="project" value="TreeGrafter"/>
</dbReference>
<evidence type="ECO:0000256" key="3">
    <source>
        <dbReference type="ARBA" id="ARBA00022553"/>
    </source>
</evidence>
<dbReference type="SMART" id="SM00129">
    <property type="entry name" value="KISc"/>
    <property type="match status" value="1"/>
</dbReference>
<dbReference type="InterPro" id="IPR036961">
    <property type="entry name" value="Kinesin_motor_dom_sf"/>
</dbReference>
<keyword evidence="9" id="KW-0206">Cytoskeleton</keyword>
<keyword evidence="8 10" id="KW-0505">Motor protein</keyword>
<feature type="coiled-coil region" evidence="11">
    <location>
        <begin position="558"/>
        <end position="637"/>
    </location>
</feature>
<feature type="region of interest" description="Disordered" evidence="12">
    <location>
        <begin position="964"/>
        <end position="1021"/>
    </location>
</feature>
<dbReference type="InterPro" id="IPR027417">
    <property type="entry name" value="P-loop_NTPase"/>
</dbReference>
<dbReference type="EMBL" id="JAZGQO010000010">
    <property type="protein sequence ID" value="KAK6174919.1"/>
    <property type="molecule type" value="Genomic_DNA"/>
</dbReference>
<evidence type="ECO:0000313" key="14">
    <source>
        <dbReference type="EMBL" id="KAK6174919.1"/>
    </source>
</evidence>
<keyword evidence="7 11" id="KW-0175">Coiled coil</keyword>
<feature type="coiled-coil region" evidence="11">
    <location>
        <begin position="837"/>
        <end position="871"/>
    </location>
</feature>
<sequence length="1021" mass="116766">MAEHSKTRMFSEIMATGMEKTMDETESDIFSDSRKNLSAVFKKAVASNVDPGEEHMKCYLRVRPFSDSESDRGENQGCLEILDDNTIMTKAPKDSHIYKNHSHGLGKTSHKFTFSRIFDEDTTQKEFFDDTMLNLVRDFIDGQNCLVFTYGVTSSGKTYTIQGKQSDAGILPRALDVLFNSINNKQLSGMNLKPKMFMDVAKLTSEQEEAERKIKDRIMQMSTEDDDKVMMLLGGDASDMSQGNTTTCSEGSNISTVGERESKESLEGDMFADIENRIREETKISVEDQGQIRFSIWCSFAEIYNEQIFDLLEALPKKKNAKRPVLRLSDDKNGSPYIKGLKEVNVLNADEAYKLLNIGQRNLRTACTKLNHNSSRSHCIFNIKIIRVIDNGNPRMARVSMLSLCDLAGSERSSKTLSQGERLKEAGNINTSLMTLGRCIEMLRYNQNHKENGRIIPFRDSKLTRLFQNFFSGRGKAAMIVNVNQCASMFDETLHVFKFSAIAKQLVVHQKPEMKKLKSLSVKHGPRDPSIMWDTPGAMMKYNSQFVEDDDDNEDDDLDVSISELQEALNLVELLQNQLTEERRSRVLMEAQIREEVCKEMMQQIVSIEENYNEMLRESKQQQEEKLEERVKMLMESIHRPRKRPRGEKSDENTDEWVPSIRLHAEELKVKDLTSKVESMTKEMVKMKAELSKLNKSQETMTKTRTSLEFQLADSKSTITELLTLKEQFESRQKEVERENQDGCKTIEDLKQQLQQALAATGSQSDDVGNIVLLETLSQQLQQAKDKIRQQEKEMEEINEMLTEAGETFNQKDEEIVKLKIVITEDEEKIVQQGQMISEMQAMLEESKTAVENSQQRLQDKDSRIATLETTCSDKQGIVSSTTVSPIRSTIPDVVVAPSTPPPLPEYTVKRSEQNRVLRVMVTPLQRLMAKHTKTSLLRLKTTPNKDHNSDEHLECRENATLKRKLSKKESGTNLFGRKSKKTKEEEVSDENKPVKKRISLKFKRRSSLGKGKNYNLRNRK</sequence>
<evidence type="ECO:0000256" key="12">
    <source>
        <dbReference type="SAM" id="MobiDB-lite"/>
    </source>
</evidence>
<accession>A0AAN8JIB9</accession>
<protein>
    <recommendedName>
        <fullName evidence="13">Kinesin motor domain-containing protein</fullName>
    </recommendedName>
</protein>
<dbReference type="PANTHER" id="PTHR47970:SF29">
    <property type="entry name" value="KINESIN FAMILY MEMBER 20B"/>
    <property type="match status" value="1"/>
</dbReference>
<evidence type="ECO:0000256" key="6">
    <source>
        <dbReference type="ARBA" id="ARBA00022840"/>
    </source>
</evidence>
<evidence type="ECO:0000256" key="11">
    <source>
        <dbReference type="SAM" id="Coils"/>
    </source>
</evidence>
<dbReference type="GO" id="GO:0005876">
    <property type="term" value="C:spindle microtubule"/>
    <property type="evidence" value="ECO:0007669"/>
    <property type="project" value="TreeGrafter"/>
</dbReference>
<feature type="compositionally biased region" description="Basic and acidic residues" evidence="12">
    <location>
        <begin position="983"/>
        <end position="994"/>
    </location>
</feature>
<feature type="compositionally biased region" description="Polar residues" evidence="12">
    <location>
        <begin position="240"/>
        <end position="256"/>
    </location>
</feature>
<comment type="subcellular location">
    <subcellularLocation>
        <location evidence="1">Cytoplasm</location>
        <location evidence="1">Cytoskeleton</location>
        <location evidence="1">Spindle</location>
    </subcellularLocation>
</comment>
<evidence type="ECO:0000256" key="1">
    <source>
        <dbReference type="ARBA" id="ARBA00004186"/>
    </source>
</evidence>
<evidence type="ECO:0000256" key="9">
    <source>
        <dbReference type="ARBA" id="ARBA00023212"/>
    </source>
</evidence>
<evidence type="ECO:0000256" key="7">
    <source>
        <dbReference type="ARBA" id="ARBA00023054"/>
    </source>
</evidence>
<dbReference type="PROSITE" id="PS00411">
    <property type="entry name" value="KINESIN_MOTOR_1"/>
    <property type="match status" value="1"/>
</dbReference>
<feature type="coiled-coil region" evidence="11">
    <location>
        <begin position="663"/>
        <end position="808"/>
    </location>
</feature>
<dbReference type="GO" id="GO:0005524">
    <property type="term" value="F:ATP binding"/>
    <property type="evidence" value="ECO:0007669"/>
    <property type="project" value="UniProtKB-UniRule"/>
</dbReference>
<dbReference type="InterPro" id="IPR047149">
    <property type="entry name" value="KIF11-like"/>
</dbReference>
<evidence type="ECO:0000256" key="5">
    <source>
        <dbReference type="ARBA" id="ARBA00022741"/>
    </source>
</evidence>
<dbReference type="InterPro" id="IPR001752">
    <property type="entry name" value="Kinesin_motor_dom"/>
</dbReference>
<dbReference type="GO" id="GO:0008017">
    <property type="term" value="F:microtubule binding"/>
    <property type="evidence" value="ECO:0007669"/>
    <property type="project" value="InterPro"/>
</dbReference>